<organism evidence="1 2">
    <name type="scientific">Linum tenue</name>
    <dbReference type="NCBI Taxonomy" id="586396"/>
    <lineage>
        <taxon>Eukaryota</taxon>
        <taxon>Viridiplantae</taxon>
        <taxon>Streptophyta</taxon>
        <taxon>Embryophyta</taxon>
        <taxon>Tracheophyta</taxon>
        <taxon>Spermatophyta</taxon>
        <taxon>Magnoliopsida</taxon>
        <taxon>eudicotyledons</taxon>
        <taxon>Gunneridae</taxon>
        <taxon>Pentapetalae</taxon>
        <taxon>rosids</taxon>
        <taxon>fabids</taxon>
        <taxon>Malpighiales</taxon>
        <taxon>Linaceae</taxon>
        <taxon>Linum</taxon>
    </lineage>
</organism>
<gene>
    <name evidence="1" type="ORF">LITE_LOCUS46182</name>
</gene>
<dbReference type="Proteomes" id="UP001154282">
    <property type="component" value="Unassembled WGS sequence"/>
</dbReference>
<reference evidence="1" key="1">
    <citation type="submission" date="2022-08" db="EMBL/GenBank/DDBJ databases">
        <authorList>
            <person name="Gutierrez-Valencia J."/>
        </authorList>
    </citation>
    <scope>NUCLEOTIDE SEQUENCE</scope>
</reference>
<comment type="caution">
    <text evidence="1">The sequence shown here is derived from an EMBL/GenBank/DDBJ whole genome shotgun (WGS) entry which is preliminary data.</text>
</comment>
<name>A0AAV0R645_9ROSI</name>
<sequence>MMGLTQLL</sequence>
<evidence type="ECO:0000313" key="1">
    <source>
        <dbReference type="EMBL" id="CAI0551908.1"/>
    </source>
</evidence>
<keyword evidence="2" id="KW-1185">Reference proteome</keyword>
<dbReference type="EMBL" id="CAMGYJ010000010">
    <property type="protein sequence ID" value="CAI0551908.1"/>
    <property type="molecule type" value="Genomic_DNA"/>
</dbReference>
<protein>
    <submittedName>
        <fullName evidence="1">Uncharacterized protein</fullName>
    </submittedName>
</protein>
<proteinExistence type="predicted"/>
<accession>A0AAV0R645</accession>
<evidence type="ECO:0000313" key="2">
    <source>
        <dbReference type="Proteomes" id="UP001154282"/>
    </source>
</evidence>